<feature type="compositionally biased region" description="Basic and acidic residues" evidence="6">
    <location>
        <begin position="618"/>
        <end position="630"/>
    </location>
</feature>
<dbReference type="TAIR" id="AT1G53645"/>
<proteinExistence type="predicted"/>
<evidence type="ECO:0000256" key="2">
    <source>
        <dbReference type="ARBA" id="ARBA00022737"/>
    </source>
</evidence>
<evidence type="ECO:0000256" key="5">
    <source>
        <dbReference type="PROSITE-ProRule" id="PRU00176"/>
    </source>
</evidence>
<dbReference type="Gene3D" id="3.30.70.330">
    <property type="match status" value="2"/>
</dbReference>
<comment type="subcellular location">
    <subcellularLocation>
        <location evidence="1">Nucleus</location>
    </subcellularLocation>
</comment>
<dbReference type="GO" id="GO:0005634">
    <property type="term" value="C:nucleus"/>
    <property type="evidence" value="ECO:0007005"/>
    <property type="project" value="TAIR"/>
</dbReference>
<dbReference type="PANTHER" id="PTHR47911:SF1">
    <property type="entry name" value="OS06G0664400 PROTEIN"/>
    <property type="match status" value="1"/>
</dbReference>
<dbReference type="InterPro" id="IPR035979">
    <property type="entry name" value="RBD_domain_sf"/>
</dbReference>
<dbReference type="Pfam" id="PF00076">
    <property type="entry name" value="RRM_1"/>
    <property type="match status" value="2"/>
</dbReference>
<dbReference type="InterPro" id="IPR000504">
    <property type="entry name" value="RRM_dom"/>
</dbReference>
<keyword evidence="3 5" id="KW-0694">RNA-binding</keyword>
<feature type="region of interest" description="Disordered" evidence="6">
    <location>
        <begin position="335"/>
        <end position="646"/>
    </location>
</feature>
<accession>Q9LPI3</accession>
<sequence length="829" mass="91197">MFKKLNPEAKEFFPSYKRNTNQSDDFVIAIKPSGEDNKKVAINRRRRNNYNQGRRVRLPGRASKAQREDSIRRTVYVSDIDQSVTEEGLAGLFSSCGQVVDCRICGDPNSVLRFAFVEFSDDQGARSALSLGGTMIGYYPVRVLPSKTAILPVNPTFLPRSEDEREMCSRTIYCTNVDKNATEDDVNTFFQSACGEVTRLRLLGDQVHSTRIAFVEFAMAESAVAALNCSGIVLGSQPISVERLSFGIIILFIGVFGSMEKYISFSVRNGDVSENPHFPINTVTQNPQILNRQCLRKFLKFEEISQMRSAIGRRFSNPNGFTIASLVKQTPFLTQSTSHFSSSSDSSGRGRGRGSGEDGGFPAAGRGQFGVNREPVVPGREPSSAGGYGHGRGRPIQSDSISPAFTSFVKSDSPSIGRGRGSVGSDTVSPFAAEPPRQSPPPPQQQQSQSQQQRSQPQQQQPRSQPQQQPNDESQGSPVFVKLQEMQDATSSPPPPESKPGQADPPDNIFNALGNEFSHPSGAGRGKPLVESAPIRQEDNRQIRRPPPPPQQQRVQPQQKRAPTVKDGTPKPQLSAEEAGRRARSELSRGEAEGSSVGGRGGRGRGRGRGARGRGRGRGGDGWRDDKKEEEGEQEAMRIFAGDSADGEKFAEKMGPELMKTLAEGFEEICEKALPSTTHDAIIDAYDTNLMIECEPEYIMPDFGSNPDIDEKPPMSLRECLEKVKPFIVAYEGIKDQEEWEEAINEAMTQAPLMKEIVDHYSGPDRVTAKKQNEELDRIATTLPASAPDSVKRFADRAALTLKSNPGWGFDKKYQFMDKLVLEVSQSYK</sequence>
<gene>
    <name evidence="8" type="primary">T3F20.1</name>
</gene>
<dbReference type="ExpressionAtlas" id="Q9LPI3">
    <property type="expression patterns" value="baseline and differential"/>
</dbReference>
<evidence type="ECO:0000256" key="4">
    <source>
        <dbReference type="ARBA" id="ARBA00023242"/>
    </source>
</evidence>
<evidence type="ECO:0000256" key="1">
    <source>
        <dbReference type="ARBA" id="ARBA00004123"/>
    </source>
</evidence>
<dbReference type="Pfam" id="PF07145">
    <property type="entry name" value="PAM2"/>
    <property type="match status" value="1"/>
</dbReference>
<dbReference type="FunFam" id="3.30.70.330:FF:000530">
    <property type="entry name" value="Polyadenylate-binding protein-interacting protein 11"/>
    <property type="match status" value="1"/>
</dbReference>
<dbReference type="PhylomeDB" id="Q9LPI3"/>
<dbReference type="PROSITE" id="PS50102">
    <property type="entry name" value="RRM"/>
    <property type="match status" value="2"/>
</dbReference>
<evidence type="ECO:0000256" key="3">
    <source>
        <dbReference type="ARBA" id="ARBA00022884"/>
    </source>
</evidence>
<feature type="domain" description="RRM" evidence="7">
    <location>
        <begin position="73"/>
        <end position="148"/>
    </location>
</feature>
<dbReference type="EMBL" id="AC018748">
    <property type="protein sequence ID" value="AAF78422.1"/>
    <property type="molecule type" value="Genomic_DNA"/>
</dbReference>
<dbReference type="CDD" id="cd12460">
    <property type="entry name" value="RRM2_CID8_like"/>
    <property type="match status" value="1"/>
</dbReference>
<dbReference type="AlphaFoldDB" id="Q9LPI3"/>
<keyword evidence="4" id="KW-0539">Nucleus</keyword>
<organism evidence="8">
    <name type="scientific">Arabidopsis thaliana</name>
    <name type="common">Mouse-ear cress</name>
    <dbReference type="NCBI Taxonomy" id="3702"/>
    <lineage>
        <taxon>Eukaryota</taxon>
        <taxon>Viridiplantae</taxon>
        <taxon>Streptophyta</taxon>
        <taxon>Embryophyta</taxon>
        <taxon>Tracheophyta</taxon>
        <taxon>Spermatophyta</taxon>
        <taxon>Magnoliopsida</taxon>
        <taxon>eudicotyledons</taxon>
        <taxon>Gunneridae</taxon>
        <taxon>Pentapetalae</taxon>
        <taxon>rosids</taxon>
        <taxon>malvids</taxon>
        <taxon>Brassicales</taxon>
        <taxon>Brassicaceae</taxon>
        <taxon>Camelineae</taxon>
        <taxon>Arabidopsis</taxon>
    </lineage>
</organism>
<dbReference type="FunFam" id="3.30.70.330:FF:000665">
    <property type="entry name" value="Polyadenylate-binding protein-interacting protein 10"/>
    <property type="match status" value="1"/>
</dbReference>
<feature type="compositionally biased region" description="Polar residues" evidence="6">
    <location>
        <begin position="397"/>
        <end position="414"/>
    </location>
</feature>
<evidence type="ECO:0000313" key="8">
    <source>
        <dbReference type="EMBL" id="AAF78422.1"/>
    </source>
</evidence>
<dbReference type="SMART" id="SM00360">
    <property type="entry name" value="RRM"/>
    <property type="match status" value="2"/>
</dbReference>
<dbReference type="InterPro" id="IPR009818">
    <property type="entry name" value="PAM2_motif"/>
</dbReference>
<reference evidence="8" key="2">
    <citation type="submission" date="2000-06" db="EMBL/GenBank/DDBJ databases">
        <title>The sequence of BAC T3F20 from Arabidopsis thaliana chromosome 1.</title>
        <authorList>
            <person name="Lee J.M."/>
            <person name="Vaysberg M."/>
            <person name="Sakano H."/>
            <person name="Lenz C."/>
            <person name="Liu S.X."/>
            <person name="Pham P."/>
            <person name="Toriumi M."/>
            <person name="Yu G."/>
            <person name="Chin C."/>
            <person name="Chiou J."/>
            <person name="Choi E."/>
            <person name="Chung M."/>
            <person name="Gonzalez A."/>
            <person name="Howng B."/>
            <person name="Liu A."/>
            <person name="Altafi H."/>
            <person name="Brooks S."/>
            <person name="Buehler E."/>
            <person name="Chao Q."/>
            <person name="Conn L."/>
            <person name="Conway A.B."/>
            <person name="Hansen N.F."/>
            <person name="Johnson-Hopson C."/>
            <person name="Khan S."/>
            <person name="Kim C."/>
            <person name="Lam B."/>
            <person name="Miranda M."/>
            <person name="Nguyen M."/>
            <person name="Palm C.J."/>
            <person name="Shinn P."/>
            <person name="Southwick A."/>
            <person name="Davis R.W."/>
            <person name="Ecker J.R."/>
            <person name="Federspiel N.A."/>
            <person name="Theologis A."/>
        </authorList>
    </citation>
    <scope>NUCLEOTIDE SEQUENCE</scope>
</reference>
<feature type="compositionally biased region" description="Basic and acidic residues" evidence="6">
    <location>
        <begin position="578"/>
        <end position="592"/>
    </location>
</feature>
<feature type="domain" description="RRM" evidence="7">
    <location>
        <begin position="170"/>
        <end position="246"/>
    </location>
</feature>
<dbReference type="InterPro" id="IPR034823">
    <property type="entry name" value="CID8-like_RRM1"/>
</dbReference>
<dbReference type="GO" id="GO:0003729">
    <property type="term" value="F:mRNA binding"/>
    <property type="evidence" value="ECO:0000314"/>
    <property type="project" value="TAIR"/>
</dbReference>
<name>Q9LPI3_ARATH</name>
<protein>
    <submittedName>
        <fullName evidence="8">T3F20.1 protein</fullName>
    </submittedName>
</protein>
<evidence type="ECO:0000259" key="7">
    <source>
        <dbReference type="PROSITE" id="PS50102"/>
    </source>
</evidence>
<dbReference type="InterPro" id="IPR012677">
    <property type="entry name" value="Nucleotide-bd_a/b_plait_sf"/>
</dbReference>
<dbReference type="PANTHER" id="PTHR47911">
    <property type="entry name" value="HYDROXYPROLINE-RICH GLYCOPROTEIN-LIKE"/>
    <property type="match status" value="1"/>
</dbReference>
<dbReference type="InterPro" id="IPR034825">
    <property type="entry name" value="CID8-like_RRM2"/>
</dbReference>
<evidence type="ECO:0000256" key="6">
    <source>
        <dbReference type="SAM" id="MobiDB-lite"/>
    </source>
</evidence>
<feature type="compositionally biased region" description="Low complexity" evidence="6">
    <location>
        <begin position="552"/>
        <end position="562"/>
    </location>
</feature>
<dbReference type="SUPFAM" id="SSF54928">
    <property type="entry name" value="RNA-binding domain, RBD"/>
    <property type="match status" value="2"/>
</dbReference>
<dbReference type="CDD" id="cd12459">
    <property type="entry name" value="RRM1_CID8_like"/>
    <property type="match status" value="1"/>
</dbReference>
<feature type="compositionally biased region" description="Low complexity" evidence="6">
    <location>
        <begin position="445"/>
        <end position="470"/>
    </location>
</feature>
<reference key="1">
    <citation type="journal article" date="2000" name="Nature">
        <title>Sequence and analysis of chromosome 1 of the plant Arabidopsis thaliana.</title>
        <authorList>
            <person name="Theologis A."/>
            <person name="Ecker J.R."/>
            <person name="Palm C.J."/>
            <person name="Federspiel N.A."/>
            <person name="Kaul S."/>
            <person name="White O."/>
            <person name="Alonso J."/>
            <person name="Altafi H."/>
            <person name="Araujo R."/>
            <person name="Bowman C.L."/>
            <person name="Brooks S.Y."/>
            <person name="Buehler E."/>
            <person name="Chan A."/>
            <person name="Chao Q."/>
            <person name="Chen H."/>
            <person name="Cheuk R.F."/>
            <person name="Chin C.W."/>
            <person name="Chung M.K."/>
            <person name="Conn L."/>
            <person name="Conway A.B."/>
            <person name="Conway A.R."/>
            <person name="Creasy T.H."/>
            <person name="Dewar K."/>
            <person name="Dunn P."/>
            <person name="Etgu P."/>
            <person name="Feldblyum T.V."/>
            <person name="Feng J."/>
            <person name="Fong B."/>
            <person name="Fujii C.Y."/>
            <person name="Gill J.E."/>
            <person name="Goldsmith A.D."/>
            <person name="Haas B."/>
            <person name="Hansen N.F."/>
            <person name="Hughes B."/>
            <person name="Huizar L."/>
            <person name="Hunter J.L."/>
            <person name="Jenkins J."/>
            <person name="Johnson-Hopson C."/>
            <person name="Khan S."/>
            <person name="Khaykin E."/>
            <person name="Kim C.J."/>
            <person name="Koo H.L."/>
            <person name="Kremenetskaia I."/>
            <person name="Kurtz D.B."/>
            <person name="Kwan A."/>
            <person name="Lam B."/>
            <person name="Langin-Hooper S."/>
            <person name="Lee A."/>
            <person name="Lee J.M."/>
            <person name="Lenz C.A."/>
            <person name="Li J.H."/>
            <person name="Li Y."/>
            <person name="Lin X."/>
            <person name="Liu S.X."/>
            <person name="Liu Z.A."/>
            <person name="Luros J.S."/>
            <person name="Maiti R."/>
            <person name="Marziali A."/>
            <person name="Militscher J."/>
            <person name="Miranda M."/>
            <person name="Nguyen M."/>
            <person name="Nierman W.C."/>
            <person name="Osborne B.I."/>
            <person name="Pai G."/>
            <person name="Peterson J."/>
            <person name="Pham P.K."/>
            <person name="Rizzo M."/>
            <person name="Rooney T."/>
            <person name="Rowley D."/>
            <person name="Sakano H."/>
            <person name="Salzberg S.L."/>
            <person name="Schwartz J.R."/>
            <person name="Shinn P."/>
            <person name="Southwick A.M."/>
            <person name="Sun H."/>
            <person name="Tallon L.J."/>
            <person name="Tambunga G."/>
            <person name="Toriumi M.J."/>
            <person name="Town C.D."/>
            <person name="Utterback T."/>
            <person name="Van Aken S."/>
            <person name="Vaysberg M."/>
            <person name="Vysotskaia V.S."/>
            <person name="Walker M."/>
            <person name="Wu D."/>
            <person name="Yu G."/>
            <person name="Fraser C.M."/>
            <person name="Venter J.C."/>
            <person name="Davis R.W."/>
        </authorList>
    </citation>
    <scope>NUCLEOTIDE SEQUENCE [LARGE SCALE GENOMIC DNA]</scope>
    <source>
        <strain>cv. Columbia</strain>
    </source>
</reference>
<feature type="compositionally biased region" description="Basic residues" evidence="6">
    <location>
        <begin position="602"/>
        <end position="617"/>
    </location>
</feature>
<keyword evidence="2" id="KW-0677">Repeat</keyword>